<evidence type="ECO:0000313" key="4">
    <source>
        <dbReference type="Proteomes" id="UP000265618"/>
    </source>
</evidence>
<feature type="region of interest" description="Disordered" evidence="2">
    <location>
        <begin position="53"/>
        <end position="75"/>
    </location>
</feature>
<comment type="caution">
    <text evidence="3">The sequence shown here is derived from an EMBL/GenBank/DDBJ whole genome shotgun (WGS) entry which is preliminary data.</text>
</comment>
<protein>
    <submittedName>
        <fullName evidence="3">Uncharacterized protein</fullName>
    </submittedName>
</protein>
<proteinExistence type="predicted"/>
<evidence type="ECO:0000313" key="3">
    <source>
        <dbReference type="EMBL" id="GIQ91850.1"/>
    </source>
</evidence>
<organism evidence="3 4">
    <name type="scientific">Kipferlia bialata</name>
    <dbReference type="NCBI Taxonomy" id="797122"/>
    <lineage>
        <taxon>Eukaryota</taxon>
        <taxon>Metamonada</taxon>
        <taxon>Carpediemonas-like organisms</taxon>
        <taxon>Kipferlia</taxon>
    </lineage>
</organism>
<evidence type="ECO:0000256" key="2">
    <source>
        <dbReference type="SAM" id="MobiDB-lite"/>
    </source>
</evidence>
<dbReference type="Proteomes" id="UP000265618">
    <property type="component" value="Unassembled WGS sequence"/>
</dbReference>
<gene>
    <name evidence="3" type="ORF">KIPB_015286</name>
</gene>
<feature type="region of interest" description="Disordered" evidence="2">
    <location>
        <begin position="1"/>
        <end position="26"/>
    </location>
</feature>
<reference evidence="3 4" key="1">
    <citation type="journal article" date="2018" name="PLoS ONE">
        <title>The draft genome of Kipferlia bialata reveals reductive genome evolution in fornicate parasites.</title>
        <authorList>
            <person name="Tanifuji G."/>
            <person name="Takabayashi S."/>
            <person name="Kume K."/>
            <person name="Takagi M."/>
            <person name="Nakayama T."/>
            <person name="Kamikawa R."/>
            <person name="Inagaki Y."/>
            <person name="Hashimoto T."/>
        </authorList>
    </citation>
    <scope>NUCLEOTIDE SEQUENCE [LARGE SCALE GENOMIC DNA]</scope>
    <source>
        <strain evidence="3">NY0173</strain>
    </source>
</reference>
<keyword evidence="1" id="KW-0175">Coiled coil</keyword>
<keyword evidence="4" id="KW-1185">Reference proteome</keyword>
<feature type="compositionally biased region" description="Basic and acidic residues" evidence="2">
    <location>
        <begin position="64"/>
        <end position="75"/>
    </location>
</feature>
<dbReference type="AlphaFoldDB" id="A0A9K3DBC1"/>
<feature type="non-terminal residue" evidence="3">
    <location>
        <position position="1"/>
    </location>
</feature>
<accession>A0A9K3DBC1</accession>
<sequence>MERLGGEREAAVQERDTAVQERDTLSVERDHLTRSLEALGAEWNELMQQLSSAVSLGQEGAEEREERERERERERCAWKAERDALTAQVEREREELERVRADRDTLIGERDASNTMLSECQDRVSSQTRLCKALQDASMDTARGIEIIVQAERERHRALEAEREAERERERQANLHALTVCGQQR</sequence>
<evidence type="ECO:0000256" key="1">
    <source>
        <dbReference type="SAM" id="Coils"/>
    </source>
</evidence>
<dbReference type="EMBL" id="BDIP01008453">
    <property type="protein sequence ID" value="GIQ91850.1"/>
    <property type="molecule type" value="Genomic_DNA"/>
</dbReference>
<feature type="coiled-coil region" evidence="1">
    <location>
        <begin position="148"/>
        <end position="178"/>
    </location>
</feature>
<feature type="coiled-coil region" evidence="1">
    <location>
        <begin position="82"/>
        <end position="109"/>
    </location>
</feature>
<name>A0A9K3DBC1_9EUKA</name>